<keyword evidence="1" id="KW-0732">Signal</keyword>
<dbReference type="PROSITE" id="PS51257">
    <property type="entry name" value="PROKAR_LIPOPROTEIN"/>
    <property type="match status" value="1"/>
</dbReference>
<evidence type="ECO:0000313" key="3">
    <source>
        <dbReference type="Proteomes" id="UP001596111"/>
    </source>
</evidence>
<name>A0ABW0SWX2_9GAMM</name>
<feature type="signal peptide" evidence="1">
    <location>
        <begin position="1"/>
        <end position="18"/>
    </location>
</feature>
<dbReference type="SUPFAM" id="SSF54427">
    <property type="entry name" value="NTF2-like"/>
    <property type="match status" value="1"/>
</dbReference>
<evidence type="ECO:0000256" key="1">
    <source>
        <dbReference type="SAM" id="SignalP"/>
    </source>
</evidence>
<organism evidence="2 3">
    <name type="scientific">Rhodanobacter terrae</name>
    <dbReference type="NCBI Taxonomy" id="418647"/>
    <lineage>
        <taxon>Bacteria</taxon>
        <taxon>Pseudomonadati</taxon>
        <taxon>Pseudomonadota</taxon>
        <taxon>Gammaproteobacteria</taxon>
        <taxon>Lysobacterales</taxon>
        <taxon>Rhodanobacteraceae</taxon>
        <taxon>Rhodanobacter</taxon>
    </lineage>
</organism>
<dbReference type="InterPro" id="IPR032710">
    <property type="entry name" value="NTF2-like_dom_sf"/>
</dbReference>
<accession>A0ABW0SWX2</accession>
<comment type="caution">
    <text evidence="2">The sequence shown here is derived from an EMBL/GenBank/DDBJ whole genome shotgun (WGS) entry which is preliminary data.</text>
</comment>
<evidence type="ECO:0008006" key="4">
    <source>
        <dbReference type="Google" id="ProtNLM"/>
    </source>
</evidence>
<feature type="chain" id="PRO_5045417752" description="SnoaL-like domain-containing protein" evidence="1">
    <location>
        <begin position="19"/>
        <end position="161"/>
    </location>
</feature>
<protein>
    <recommendedName>
        <fullName evidence="4">SnoaL-like domain-containing protein</fullName>
    </recommendedName>
</protein>
<sequence length="161" mass="17542">MIRSTKSTCLLTAFTLLALVLSGCWHTPGEQQVRESIAAVAQAAEAGAAGDVSAPLSDDFDGNAGELDRRGLTNMVRLLALRGEHIGVTMGPVSIEHRGERMVATFTVTLTSGGKLLPDQLGLYEVESAWRKEDGKWLCYTASWKHAMYMVGARWRAMLLF</sequence>
<gene>
    <name evidence="2" type="ORF">ACFPPB_09450</name>
</gene>
<dbReference type="Proteomes" id="UP001596111">
    <property type="component" value="Unassembled WGS sequence"/>
</dbReference>
<evidence type="ECO:0000313" key="2">
    <source>
        <dbReference type="EMBL" id="MFC5581333.1"/>
    </source>
</evidence>
<keyword evidence="3" id="KW-1185">Reference proteome</keyword>
<dbReference type="RefSeq" id="WP_377326511.1">
    <property type="nucleotide sequence ID" value="NZ_JBHSNG010000007.1"/>
</dbReference>
<proteinExistence type="predicted"/>
<reference evidence="3" key="1">
    <citation type="journal article" date="2019" name="Int. J. Syst. Evol. Microbiol.">
        <title>The Global Catalogue of Microorganisms (GCM) 10K type strain sequencing project: providing services to taxonomists for standard genome sequencing and annotation.</title>
        <authorList>
            <consortium name="The Broad Institute Genomics Platform"/>
            <consortium name="The Broad Institute Genome Sequencing Center for Infectious Disease"/>
            <person name="Wu L."/>
            <person name="Ma J."/>
        </authorList>
    </citation>
    <scope>NUCLEOTIDE SEQUENCE [LARGE SCALE GENOMIC DNA]</scope>
    <source>
        <strain evidence="3">CGMCC 1.13587</strain>
    </source>
</reference>
<dbReference type="EMBL" id="JBHSNG010000007">
    <property type="protein sequence ID" value="MFC5581333.1"/>
    <property type="molecule type" value="Genomic_DNA"/>
</dbReference>